<dbReference type="Gene3D" id="3.30.1490.100">
    <property type="entry name" value="DNA polymerase, Y-family, little finger domain"/>
    <property type="match status" value="1"/>
</dbReference>
<dbReference type="InterPro" id="IPR053848">
    <property type="entry name" value="IMS_HHH_1"/>
</dbReference>
<feature type="active site" evidence="16">
    <location>
        <position position="122"/>
    </location>
</feature>
<evidence type="ECO:0000256" key="3">
    <source>
        <dbReference type="ARBA" id="ARBA00022457"/>
    </source>
</evidence>
<comment type="function">
    <text evidence="14 16">Poorly processive, error-prone DNA polymerase involved in untargeted mutagenesis. Copies undamaged DNA at stalled replication forks, which arise in vivo from mismatched or misaligned primer ends. These misaligned primers can be extended by PolIV. Exhibits no 3'-5' exonuclease (proofreading) activity. May be involved in translesional synthesis, in conjunction with the beta clamp from PolIII.</text>
</comment>
<keyword evidence="9 16" id="KW-0227">DNA damage</keyword>
<dbReference type="PROSITE" id="PS50173">
    <property type="entry name" value="UMUC"/>
    <property type="match status" value="1"/>
</dbReference>
<dbReference type="InterPro" id="IPR043502">
    <property type="entry name" value="DNA/RNA_pol_sf"/>
</dbReference>
<name>A0A1I1AU60_9CELL</name>
<evidence type="ECO:0000256" key="10">
    <source>
        <dbReference type="ARBA" id="ARBA00022842"/>
    </source>
</evidence>
<dbReference type="SUPFAM" id="SSF56672">
    <property type="entry name" value="DNA/RNA polymerases"/>
    <property type="match status" value="1"/>
</dbReference>
<proteinExistence type="inferred from homology"/>
<comment type="subunit">
    <text evidence="16">Monomer.</text>
</comment>
<keyword evidence="3 16" id="KW-0515">Mutator protein</keyword>
<dbReference type="AlphaFoldDB" id="A0A1I1AU60"/>
<dbReference type="InterPro" id="IPR043128">
    <property type="entry name" value="Rev_trsase/Diguanyl_cyclase"/>
</dbReference>
<feature type="binding site" evidence="16">
    <location>
        <position position="27"/>
    </location>
    <ligand>
        <name>Mg(2+)</name>
        <dbReference type="ChEBI" id="CHEBI:18420"/>
    </ligand>
</feature>
<dbReference type="RefSeq" id="WP_342351384.1">
    <property type="nucleotide sequence ID" value="NZ_FOKA01000023.1"/>
</dbReference>
<evidence type="ECO:0000256" key="2">
    <source>
        <dbReference type="ARBA" id="ARBA00010945"/>
    </source>
</evidence>
<dbReference type="GO" id="GO:0003684">
    <property type="term" value="F:damaged DNA binding"/>
    <property type="evidence" value="ECO:0007669"/>
    <property type="project" value="InterPro"/>
</dbReference>
<feature type="site" description="Substrate discrimination" evidence="16">
    <location>
        <position position="32"/>
    </location>
</feature>
<evidence type="ECO:0000256" key="4">
    <source>
        <dbReference type="ARBA" id="ARBA00022490"/>
    </source>
</evidence>
<dbReference type="GO" id="GO:0042276">
    <property type="term" value="P:error-prone translesion synthesis"/>
    <property type="evidence" value="ECO:0007669"/>
    <property type="project" value="TreeGrafter"/>
</dbReference>
<dbReference type="InterPro" id="IPR050116">
    <property type="entry name" value="DNA_polymerase-Y"/>
</dbReference>
<dbReference type="Proteomes" id="UP000199012">
    <property type="component" value="Unassembled WGS sequence"/>
</dbReference>
<comment type="similarity">
    <text evidence="2 16">Belongs to the DNA polymerase type-Y family.</text>
</comment>
<dbReference type="EC" id="2.7.7.7" evidence="16"/>
<evidence type="ECO:0000256" key="17">
    <source>
        <dbReference type="SAM" id="MobiDB-lite"/>
    </source>
</evidence>
<dbReference type="InterPro" id="IPR017961">
    <property type="entry name" value="DNA_pol_Y-fam_little_finger"/>
</dbReference>
<evidence type="ECO:0000256" key="8">
    <source>
        <dbReference type="ARBA" id="ARBA00022723"/>
    </source>
</evidence>
<comment type="cofactor">
    <cofactor evidence="16">
        <name>Mg(2+)</name>
        <dbReference type="ChEBI" id="CHEBI:18420"/>
    </cofactor>
    <text evidence="16">Binds 2 magnesium ions per subunit.</text>
</comment>
<protein>
    <recommendedName>
        <fullName evidence="16">DNA polymerase IV</fullName>
        <shortName evidence="16">Pol IV</shortName>
        <ecNumber evidence="16">2.7.7.7</ecNumber>
    </recommendedName>
</protein>
<dbReference type="GO" id="GO:0000287">
    <property type="term" value="F:magnesium ion binding"/>
    <property type="evidence" value="ECO:0007669"/>
    <property type="project" value="UniProtKB-UniRule"/>
</dbReference>
<evidence type="ECO:0000256" key="15">
    <source>
        <dbReference type="ARBA" id="ARBA00049244"/>
    </source>
</evidence>
<keyword evidence="10 16" id="KW-0460">Magnesium</keyword>
<gene>
    <name evidence="16" type="primary">dinB</name>
    <name evidence="19" type="ORF">SAMN05421867_12311</name>
</gene>
<dbReference type="Gene3D" id="3.30.70.270">
    <property type="match status" value="1"/>
</dbReference>
<dbReference type="GO" id="GO:0006261">
    <property type="term" value="P:DNA-templated DNA replication"/>
    <property type="evidence" value="ECO:0007669"/>
    <property type="project" value="UniProtKB-UniRule"/>
</dbReference>
<keyword evidence="8 16" id="KW-0479">Metal-binding</keyword>
<comment type="subcellular location">
    <subcellularLocation>
        <location evidence="1 16">Cytoplasm</location>
    </subcellularLocation>
</comment>
<dbReference type="GO" id="GO:0009432">
    <property type="term" value="P:SOS response"/>
    <property type="evidence" value="ECO:0007669"/>
    <property type="project" value="TreeGrafter"/>
</dbReference>
<dbReference type="Gene3D" id="3.40.1170.60">
    <property type="match status" value="1"/>
</dbReference>
<evidence type="ECO:0000256" key="1">
    <source>
        <dbReference type="ARBA" id="ARBA00004496"/>
    </source>
</evidence>
<dbReference type="Pfam" id="PF11799">
    <property type="entry name" value="IMS_C"/>
    <property type="match status" value="1"/>
</dbReference>
<dbReference type="CDD" id="cd03586">
    <property type="entry name" value="PolY_Pol_IV_kappa"/>
    <property type="match status" value="1"/>
</dbReference>
<evidence type="ECO:0000259" key="18">
    <source>
        <dbReference type="PROSITE" id="PS50173"/>
    </source>
</evidence>
<dbReference type="FunFam" id="3.30.1490.100:FF:000004">
    <property type="entry name" value="DNA polymerase IV"/>
    <property type="match status" value="1"/>
</dbReference>
<evidence type="ECO:0000256" key="6">
    <source>
        <dbReference type="ARBA" id="ARBA00022695"/>
    </source>
</evidence>
<accession>A0A1I1AU60</accession>
<dbReference type="Gene3D" id="1.10.150.20">
    <property type="entry name" value="5' to 3' exonuclease, C-terminal subdomain"/>
    <property type="match status" value="1"/>
</dbReference>
<dbReference type="SUPFAM" id="SSF100879">
    <property type="entry name" value="Lesion bypass DNA polymerase (Y-family), little finger domain"/>
    <property type="match status" value="1"/>
</dbReference>
<feature type="compositionally biased region" description="Acidic residues" evidence="17">
    <location>
        <begin position="394"/>
        <end position="403"/>
    </location>
</feature>
<dbReference type="PANTHER" id="PTHR11076:SF33">
    <property type="entry name" value="DNA POLYMERASE KAPPA"/>
    <property type="match status" value="1"/>
</dbReference>
<dbReference type="HAMAP" id="MF_01113">
    <property type="entry name" value="DNApol_IV"/>
    <property type="match status" value="1"/>
</dbReference>
<evidence type="ECO:0000256" key="9">
    <source>
        <dbReference type="ARBA" id="ARBA00022763"/>
    </source>
</evidence>
<dbReference type="Pfam" id="PF21999">
    <property type="entry name" value="IMS_HHH_1"/>
    <property type="match status" value="1"/>
</dbReference>
<keyword evidence="7 16" id="KW-0235">DNA replication</keyword>
<dbReference type="PANTHER" id="PTHR11076">
    <property type="entry name" value="DNA REPAIR POLYMERASE UMUC / TRANSFERASE FAMILY MEMBER"/>
    <property type="match status" value="1"/>
</dbReference>
<sequence length="486" mass="50896">MRTPAVGPVPVPVAPRLRDRPSILHMDADAFFASVEQLQKPSLAGKPVLVGGVGGRGVVAAASYEARAYGVRSAMPMARARRLCPTAAVLVPRFDAYSAFSAVLMGVLREHATRVQPLSIDEAFADLDAGPVEGEDGAPALVRPPVDLRATAEHVRAEVARRCGLPVTIGMARSKLVAKLASDAAKPAGLLVVPPEDEDGFLLPLPVRALWGVGPATAAALDRVGVRTVADLRAQRLDVLVELTGQAQGTLLHAMARGWDDRPVEVTREVKSVGAERTFAADVVGRAEVRGALERVLPAALGRLHRSGAAARTVVVKVRLADFTTLTRSTTLPHPTSDEGPLRTAALAALEAAEVAAPVRLLGVSFHGLSEHAQLTLALDEEPTGEGATTGMSSDDEEPDGADEASAPTADGPVLATPHNTSPGMDVEHPEHGRGWVVAVRPRHIAVRFETAATGRGPQRVLPVPDEPLWLVGALGPDGQPAQQAR</sequence>
<dbReference type="InterPro" id="IPR001126">
    <property type="entry name" value="UmuC"/>
</dbReference>
<dbReference type="NCBIfam" id="NF002677">
    <property type="entry name" value="PRK02406.1"/>
    <property type="match status" value="1"/>
</dbReference>
<evidence type="ECO:0000313" key="19">
    <source>
        <dbReference type="EMBL" id="SFB41625.1"/>
    </source>
</evidence>
<dbReference type="GO" id="GO:0003887">
    <property type="term" value="F:DNA-directed DNA polymerase activity"/>
    <property type="evidence" value="ECO:0007669"/>
    <property type="project" value="UniProtKB-UniRule"/>
</dbReference>
<dbReference type="GO" id="GO:0006281">
    <property type="term" value="P:DNA repair"/>
    <property type="evidence" value="ECO:0007669"/>
    <property type="project" value="UniProtKB-UniRule"/>
</dbReference>
<dbReference type="EMBL" id="FOKA01000023">
    <property type="protein sequence ID" value="SFB41625.1"/>
    <property type="molecule type" value="Genomic_DNA"/>
</dbReference>
<organism evidence="19 20">
    <name type="scientific">Cellulomonas marina</name>
    <dbReference type="NCBI Taxonomy" id="988821"/>
    <lineage>
        <taxon>Bacteria</taxon>
        <taxon>Bacillati</taxon>
        <taxon>Actinomycetota</taxon>
        <taxon>Actinomycetes</taxon>
        <taxon>Micrococcales</taxon>
        <taxon>Cellulomonadaceae</taxon>
        <taxon>Cellulomonas</taxon>
    </lineage>
</organism>
<keyword evidence="5 16" id="KW-0808">Transferase</keyword>
<evidence type="ECO:0000256" key="7">
    <source>
        <dbReference type="ARBA" id="ARBA00022705"/>
    </source>
</evidence>
<dbReference type="GO" id="GO:0005829">
    <property type="term" value="C:cytosol"/>
    <property type="evidence" value="ECO:0007669"/>
    <property type="project" value="TreeGrafter"/>
</dbReference>
<feature type="binding site" evidence="16">
    <location>
        <position position="121"/>
    </location>
    <ligand>
        <name>Mg(2+)</name>
        <dbReference type="ChEBI" id="CHEBI:18420"/>
    </ligand>
</feature>
<evidence type="ECO:0000256" key="12">
    <source>
        <dbReference type="ARBA" id="ARBA00023125"/>
    </source>
</evidence>
<dbReference type="STRING" id="988821.SAMN05421867_12311"/>
<dbReference type="NCBIfam" id="NF002882">
    <property type="entry name" value="PRK03348.1"/>
    <property type="match status" value="1"/>
</dbReference>
<evidence type="ECO:0000256" key="16">
    <source>
        <dbReference type="HAMAP-Rule" id="MF_01113"/>
    </source>
</evidence>
<evidence type="ECO:0000313" key="20">
    <source>
        <dbReference type="Proteomes" id="UP000199012"/>
    </source>
</evidence>
<evidence type="ECO:0000256" key="13">
    <source>
        <dbReference type="ARBA" id="ARBA00023204"/>
    </source>
</evidence>
<feature type="domain" description="UmuC" evidence="18">
    <location>
        <begin position="23"/>
        <end position="214"/>
    </location>
</feature>
<keyword evidence="13 16" id="KW-0234">DNA repair</keyword>
<evidence type="ECO:0000256" key="5">
    <source>
        <dbReference type="ARBA" id="ARBA00022679"/>
    </source>
</evidence>
<dbReference type="InterPro" id="IPR036775">
    <property type="entry name" value="DNA_pol_Y-fam_lit_finger_sf"/>
</dbReference>
<reference evidence="19 20" key="1">
    <citation type="submission" date="2016-10" db="EMBL/GenBank/DDBJ databases">
        <authorList>
            <person name="de Groot N.N."/>
        </authorList>
    </citation>
    <scope>NUCLEOTIDE SEQUENCE [LARGE SCALE GENOMIC DNA]</scope>
    <source>
        <strain evidence="19 20">CGMCC 4.6945</strain>
    </source>
</reference>
<keyword evidence="6 16" id="KW-0548">Nucleotidyltransferase</keyword>
<comment type="catalytic activity">
    <reaction evidence="15 16">
        <text>DNA(n) + a 2'-deoxyribonucleoside 5'-triphosphate = DNA(n+1) + diphosphate</text>
        <dbReference type="Rhea" id="RHEA:22508"/>
        <dbReference type="Rhea" id="RHEA-COMP:17339"/>
        <dbReference type="Rhea" id="RHEA-COMP:17340"/>
        <dbReference type="ChEBI" id="CHEBI:33019"/>
        <dbReference type="ChEBI" id="CHEBI:61560"/>
        <dbReference type="ChEBI" id="CHEBI:173112"/>
        <dbReference type="EC" id="2.7.7.7"/>
    </reaction>
</comment>
<keyword evidence="12 16" id="KW-0238">DNA-binding</keyword>
<keyword evidence="20" id="KW-1185">Reference proteome</keyword>
<keyword evidence="11 16" id="KW-0239">DNA-directed DNA polymerase</keyword>
<feature type="region of interest" description="Disordered" evidence="17">
    <location>
        <begin position="377"/>
        <end position="430"/>
    </location>
</feature>
<dbReference type="InterPro" id="IPR022880">
    <property type="entry name" value="DNApol_IV"/>
</dbReference>
<dbReference type="Pfam" id="PF00817">
    <property type="entry name" value="IMS"/>
    <property type="match status" value="1"/>
</dbReference>
<evidence type="ECO:0000256" key="11">
    <source>
        <dbReference type="ARBA" id="ARBA00022932"/>
    </source>
</evidence>
<evidence type="ECO:0000256" key="14">
    <source>
        <dbReference type="ARBA" id="ARBA00025589"/>
    </source>
</evidence>
<keyword evidence="4 16" id="KW-0963">Cytoplasm</keyword>